<dbReference type="Proteomes" id="UP000016931">
    <property type="component" value="Unassembled WGS sequence"/>
</dbReference>
<dbReference type="RefSeq" id="XP_016759839.1">
    <property type="nucleotide sequence ID" value="XM_016901361.1"/>
</dbReference>
<name>N1QEW8_SPHMS</name>
<proteinExistence type="predicted"/>
<dbReference type="AlphaFoldDB" id="N1QEW8"/>
<accession>N1QEW8</accession>
<sequence>MSKFYQDHNGLHLGNDSSSSKLTRTRNLLIFLICILSTSLFYYELVYRHQDSSDTNSNLAATTTNQDPNNLHQISPPPPPSEASSAESEEEEQPNTHLLSTRLPHPDDATPGSDFSLSFTYTDPTNTPCTNPGWIYGSCTNDARYFQCSPTTNTILAYPCPAGEKFFCTGENVGGCDLRSSSVGNGWEMKCDGVGVEMGSCGKNAQLVLGYE</sequence>
<evidence type="ECO:0000256" key="1">
    <source>
        <dbReference type="SAM" id="MobiDB-lite"/>
    </source>
</evidence>
<organism evidence="3 4">
    <name type="scientific">Sphaerulina musiva (strain SO2202)</name>
    <name type="common">Poplar stem canker fungus</name>
    <name type="synonym">Septoria musiva</name>
    <dbReference type="NCBI Taxonomy" id="692275"/>
    <lineage>
        <taxon>Eukaryota</taxon>
        <taxon>Fungi</taxon>
        <taxon>Dikarya</taxon>
        <taxon>Ascomycota</taxon>
        <taxon>Pezizomycotina</taxon>
        <taxon>Dothideomycetes</taxon>
        <taxon>Dothideomycetidae</taxon>
        <taxon>Mycosphaerellales</taxon>
        <taxon>Mycosphaerellaceae</taxon>
        <taxon>Sphaerulina</taxon>
    </lineage>
</organism>
<keyword evidence="2" id="KW-0812">Transmembrane</keyword>
<reference evidence="3 4" key="1">
    <citation type="journal article" date="2012" name="PLoS Pathog.">
        <title>Diverse lifestyles and strategies of plant pathogenesis encoded in the genomes of eighteen Dothideomycetes fungi.</title>
        <authorList>
            <person name="Ohm R.A."/>
            <person name="Feau N."/>
            <person name="Henrissat B."/>
            <person name="Schoch C.L."/>
            <person name="Horwitz B.A."/>
            <person name="Barry K.W."/>
            <person name="Condon B.J."/>
            <person name="Copeland A.C."/>
            <person name="Dhillon B."/>
            <person name="Glaser F."/>
            <person name="Hesse C.N."/>
            <person name="Kosti I."/>
            <person name="LaButti K."/>
            <person name="Lindquist E.A."/>
            <person name="Lucas S."/>
            <person name="Salamov A.A."/>
            <person name="Bradshaw R.E."/>
            <person name="Ciuffetti L."/>
            <person name="Hamelin R.C."/>
            <person name="Kema G.H.J."/>
            <person name="Lawrence C."/>
            <person name="Scott J.A."/>
            <person name="Spatafora J.W."/>
            <person name="Turgeon B.G."/>
            <person name="de Wit P.J.G.M."/>
            <person name="Zhong S."/>
            <person name="Goodwin S.B."/>
            <person name="Grigoriev I.V."/>
        </authorList>
    </citation>
    <scope>NUCLEOTIDE SEQUENCE [LARGE SCALE GENOMIC DNA]</scope>
    <source>
        <strain evidence="3 4">SO2202</strain>
    </source>
</reference>
<feature type="compositionally biased region" description="Basic and acidic residues" evidence="1">
    <location>
        <begin position="1"/>
        <end position="10"/>
    </location>
</feature>
<keyword evidence="4" id="KW-1185">Reference proteome</keyword>
<dbReference type="OrthoDB" id="3630875at2759"/>
<evidence type="ECO:0000313" key="3">
    <source>
        <dbReference type="EMBL" id="EMF11718.1"/>
    </source>
</evidence>
<feature type="region of interest" description="Disordered" evidence="1">
    <location>
        <begin position="53"/>
        <end position="117"/>
    </location>
</feature>
<feature type="compositionally biased region" description="Polar residues" evidence="1">
    <location>
        <begin position="53"/>
        <end position="73"/>
    </location>
</feature>
<feature type="transmembrane region" description="Helical" evidence="2">
    <location>
        <begin position="28"/>
        <end position="47"/>
    </location>
</feature>
<keyword evidence="2" id="KW-1133">Transmembrane helix</keyword>
<gene>
    <name evidence="3" type="ORF">SEPMUDRAFT_117692</name>
</gene>
<feature type="region of interest" description="Disordered" evidence="1">
    <location>
        <begin position="1"/>
        <end position="20"/>
    </location>
</feature>
<protein>
    <submittedName>
        <fullName evidence="3">Uncharacterized protein</fullName>
    </submittedName>
</protein>
<evidence type="ECO:0000256" key="2">
    <source>
        <dbReference type="SAM" id="Phobius"/>
    </source>
</evidence>
<dbReference type="HOGENOM" id="CLU_1300359_0_0_1"/>
<evidence type="ECO:0000313" key="4">
    <source>
        <dbReference type="Proteomes" id="UP000016931"/>
    </source>
</evidence>
<dbReference type="EMBL" id="KB456265">
    <property type="protein sequence ID" value="EMF11718.1"/>
    <property type="molecule type" value="Genomic_DNA"/>
</dbReference>
<dbReference type="GeneID" id="27898498"/>
<keyword evidence="2" id="KW-0472">Membrane</keyword>